<dbReference type="SMART" id="SM00233">
    <property type="entry name" value="PH"/>
    <property type="match status" value="1"/>
</dbReference>
<dbReference type="InterPro" id="IPR046985">
    <property type="entry name" value="IP5"/>
</dbReference>
<gene>
    <name evidence="2" type="ORF">M0812_06906</name>
    <name evidence="3" type="ORF">M0813_00773</name>
</gene>
<feature type="domain" description="PH" evidence="1">
    <location>
        <begin position="4"/>
        <end position="98"/>
    </location>
</feature>
<dbReference type="PANTHER" id="PTHR11200">
    <property type="entry name" value="INOSITOL 5-PHOSPHATASE"/>
    <property type="match status" value="1"/>
</dbReference>
<comment type="caution">
    <text evidence="2">The sequence shown here is derived from an EMBL/GenBank/DDBJ whole genome shotgun (WGS) entry which is preliminary data.</text>
</comment>
<dbReference type="PROSITE" id="PS50003">
    <property type="entry name" value="PH_DOMAIN"/>
    <property type="match status" value="1"/>
</dbReference>
<dbReference type="Proteomes" id="UP001150062">
    <property type="component" value="Unassembled WGS sequence"/>
</dbReference>
<proteinExistence type="predicted"/>
<evidence type="ECO:0000259" key="1">
    <source>
        <dbReference type="PROSITE" id="PS50003"/>
    </source>
</evidence>
<dbReference type="AlphaFoldDB" id="A0AAV8ACX7"/>
<dbReference type="Gene3D" id="3.60.10.10">
    <property type="entry name" value="Endonuclease/exonuclease/phosphatase"/>
    <property type="match status" value="1"/>
</dbReference>
<dbReference type="PANTHER" id="PTHR11200:SF291">
    <property type="entry name" value="INOSITOL 5-PHOSPHATASE"/>
    <property type="match status" value="1"/>
</dbReference>
<accession>A0AAV8ACX7</accession>
<dbReference type="EMBL" id="JAOAOG010000272">
    <property type="protein sequence ID" value="KAJ6234138.1"/>
    <property type="molecule type" value="Genomic_DNA"/>
</dbReference>
<dbReference type="InterPro" id="IPR001849">
    <property type="entry name" value="PH_domain"/>
</dbReference>
<dbReference type="Pfam" id="PF22669">
    <property type="entry name" value="Exo_endo_phos2"/>
    <property type="match status" value="1"/>
</dbReference>
<dbReference type="SUPFAM" id="SSF50729">
    <property type="entry name" value="PH domain-like"/>
    <property type="match status" value="1"/>
</dbReference>
<evidence type="ECO:0000313" key="2">
    <source>
        <dbReference type="EMBL" id="KAJ3450720.1"/>
    </source>
</evidence>
<evidence type="ECO:0000313" key="5">
    <source>
        <dbReference type="Proteomes" id="UP001150062"/>
    </source>
</evidence>
<organism evidence="2 4">
    <name type="scientific">Anaeramoeba flamelloides</name>
    <dbReference type="NCBI Taxonomy" id="1746091"/>
    <lineage>
        <taxon>Eukaryota</taxon>
        <taxon>Metamonada</taxon>
        <taxon>Anaeramoebidae</taxon>
        <taxon>Anaeramoeba</taxon>
    </lineage>
</organism>
<dbReference type="GO" id="GO:0046856">
    <property type="term" value="P:phosphatidylinositol dephosphorylation"/>
    <property type="evidence" value="ECO:0007669"/>
    <property type="project" value="InterPro"/>
</dbReference>
<keyword evidence="5" id="KW-1185">Reference proteome</keyword>
<evidence type="ECO:0000313" key="3">
    <source>
        <dbReference type="EMBL" id="KAJ6234138.1"/>
    </source>
</evidence>
<dbReference type="Proteomes" id="UP001146793">
    <property type="component" value="Unassembled WGS sequence"/>
</dbReference>
<dbReference type="InterPro" id="IPR000300">
    <property type="entry name" value="IPPc"/>
</dbReference>
<name>A0AAV8ACX7_9EUKA</name>
<evidence type="ECO:0000313" key="4">
    <source>
        <dbReference type="Proteomes" id="UP001146793"/>
    </source>
</evidence>
<dbReference type="SUPFAM" id="SSF56219">
    <property type="entry name" value="DNase I-like"/>
    <property type="match status" value="1"/>
</dbReference>
<dbReference type="InterPro" id="IPR011993">
    <property type="entry name" value="PH-like_dom_sf"/>
</dbReference>
<dbReference type="SMART" id="SM00128">
    <property type="entry name" value="IPPc"/>
    <property type="match status" value="1"/>
</dbReference>
<reference evidence="2" key="2">
    <citation type="submission" date="2022-08" db="EMBL/GenBank/DDBJ databases">
        <title>Novel sulphate-reducing endosymbionts in the free-living metamonad Anaeramoeba.</title>
        <authorList>
            <person name="Jerlstrom-Hultqvist J."/>
            <person name="Cepicka I."/>
            <person name="Gallot-Lavallee L."/>
            <person name="Salas-Leiva D."/>
            <person name="Curtis B.A."/>
            <person name="Zahonova K."/>
            <person name="Pipaliya S."/>
            <person name="Dacks J."/>
            <person name="Roger A.J."/>
        </authorList>
    </citation>
    <scope>NUCLEOTIDE SEQUENCE</scope>
    <source>
        <strain evidence="2">Busselton2</strain>
    </source>
</reference>
<reference evidence="3" key="1">
    <citation type="submission" date="2022-08" db="EMBL/GenBank/DDBJ databases">
        <title>Novel sulfate-reducing endosymbionts in the free-living metamonad Anaeramoeba.</title>
        <authorList>
            <person name="Jerlstrom-Hultqvist J."/>
            <person name="Cepicka I."/>
            <person name="Gallot-Lavallee L."/>
            <person name="Salas-Leiva D."/>
            <person name="Curtis B.A."/>
            <person name="Zahonova K."/>
            <person name="Pipaliya S."/>
            <person name="Dacks J."/>
            <person name="Roger A.J."/>
        </authorList>
    </citation>
    <scope>NUCLEOTIDE SEQUENCE</scope>
    <source>
        <strain evidence="3">Schooner1</strain>
    </source>
</reference>
<dbReference type="Pfam" id="PF00169">
    <property type="entry name" value="PH"/>
    <property type="match status" value="1"/>
</dbReference>
<sequence length="734" mass="86327">MFKLVTKEGFLKKRGNNRKNWKKRWFKIHDCKFSYYDNKTKKKQKGFVYLEDCDIHVVSVHRNLFKIGVRDKRRKYLIHASSTTEMYEWIEAIFLHRDQVYFARHILNRNFNSEIILPELGRNSFSIPKVFKQDHILTFEVEKNFKAKKNQPMCFVVDRKKCVIKVLEGDLKSRNKHISKTINQTEKKNQKVKRAYSVREINQNKSRLIEKNREDMIKIHKVYKPDSLFSYIRTIGDGTKFRIKWEVTNNKFDNYCFTSGVVRERFLSEIEDIKTFSMGKRATLALLKPQKLKVFAFTWNLGDAQPPENFADVIPKDHNIDIFAFTVQESDYQYREGMGSTENDWIITTSKAIGPDYILLCKNNLLSIRLHIFVKKTLIPTIHTVNTQTEATGLGHIIGNKGGVGISFYIRDIGFCFIGCHLAARTERLLIRAENYREIISGIKFGVNHLDLTEKFHYLFWFGDLNYRVELPYELGVKIAKKNKIYHLLRHDQLNKELRAGRVFEGFQEGEINWKPTYRYDRDNSGEFSKTKFRTPSFCDRILWKCLPEVNLKQLSYKPHFGFNTSDHKPLTSVFEIEIPPWKSLNILDSRSFCVIEFLFLKGLNIGNTKLSLEKSAIPIYVEFYGSMLQPGSKTETKSQIEPEFREIPKLYPFVTSKNLLKQQHVFFLVKKKNTIIGTGSVALKHACEEKPIDFQTVIRKKGFYMGKLFGKVHVRWPTLEWFTKKKFLQSIKN</sequence>
<dbReference type="EMBL" id="JANTQA010000012">
    <property type="protein sequence ID" value="KAJ3450720.1"/>
    <property type="molecule type" value="Genomic_DNA"/>
</dbReference>
<dbReference type="GO" id="GO:0004439">
    <property type="term" value="F:phosphatidylinositol-4,5-bisphosphate 5-phosphatase activity"/>
    <property type="evidence" value="ECO:0007669"/>
    <property type="project" value="TreeGrafter"/>
</dbReference>
<dbReference type="Gene3D" id="2.30.29.30">
    <property type="entry name" value="Pleckstrin-homology domain (PH domain)/Phosphotyrosine-binding domain (PTB)"/>
    <property type="match status" value="1"/>
</dbReference>
<protein>
    <submittedName>
        <fullName evidence="2">Inositol 5-phosphatase</fullName>
    </submittedName>
</protein>
<dbReference type="InterPro" id="IPR036691">
    <property type="entry name" value="Endo/exonu/phosph_ase_sf"/>
</dbReference>